<sequence length="169" mass="18409">MSTILVMTPFWVWLILLFLVIRGVKAMRPNSMPLSGMLILPVGFTLWAGIGLSKYGHVALALEIWLVLGLIVGLALGGAIFKGLQGYRYDAHTRHIHRPGTVRMLLISLLAFLSKFAVAVYVVQCTLQKTDISPLIYGGVSGMVCGLLWGGIAAQIFKALKRPESIAMT</sequence>
<evidence type="ECO:0008006" key="4">
    <source>
        <dbReference type="Google" id="ProtNLM"/>
    </source>
</evidence>
<feature type="transmembrane region" description="Helical" evidence="1">
    <location>
        <begin position="102"/>
        <end position="123"/>
    </location>
</feature>
<evidence type="ECO:0000256" key="1">
    <source>
        <dbReference type="SAM" id="Phobius"/>
    </source>
</evidence>
<feature type="transmembrane region" description="Helical" evidence="1">
    <location>
        <begin position="58"/>
        <end position="81"/>
    </location>
</feature>
<reference evidence="2 3" key="1">
    <citation type="submission" date="2018-07" db="EMBL/GenBank/DDBJ databases">
        <title>Genome sequencing of Moraxellaceae gen. HYN0046.</title>
        <authorList>
            <person name="Kim M."/>
            <person name="Yi H."/>
        </authorList>
    </citation>
    <scope>NUCLEOTIDE SEQUENCE [LARGE SCALE GENOMIC DNA]</scope>
    <source>
        <strain evidence="2 3">HYN0046</strain>
    </source>
</reference>
<feature type="transmembrane region" description="Helical" evidence="1">
    <location>
        <begin position="6"/>
        <end position="24"/>
    </location>
</feature>
<dbReference type="KEGG" id="mbah:HYN46_13145"/>
<dbReference type="Proteomes" id="UP000253940">
    <property type="component" value="Chromosome"/>
</dbReference>
<dbReference type="Pfam" id="PF20327">
    <property type="entry name" value="DUF6622"/>
    <property type="match status" value="1"/>
</dbReference>
<dbReference type="InterPro" id="IPR046730">
    <property type="entry name" value="DUF6622"/>
</dbReference>
<dbReference type="AlphaFoldDB" id="A0A345P8T3"/>
<keyword evidence="3" id="KW-1185">Reference proteome</keyword>
<keyword evidence="1" id="KW-1133">Transmembrane helix</keyword>
<proteinExistence type="predicted"/>
<evidence type="ECO:0000313" key="3">
    <source>
        <dbReference type="Proteomes" id="UP000253940"/>
    </source>
</evidence>
<evidence type="ECO:0000313" key="2">
    <source>
        <dbReference type="EMBL" id="AXI03692.1"/>
    </source>
</evidence>
<dbReference type="OrthoDB" id="6023636at2"/>
<organism evidence="2 3">
    <name type="scientific">Aquirhabdus parva</name>
    <dbReference type="NCBI Taxonomy" id="2283318"/>
    <lineage>
        <taxon>Bacteria</taxon>
        <taxon>Pseudomonadati</taxon>
        <taxon>Pseudomonadota</taxon>
        <taxon>Gammaproteobacteria</taxon>
        <taxon>Moraxellales</taxon>
        <taxon>Moraxellaceae</taxon>
        <taxon>Aquirhabdus</taxon>
    </lineage>
</organism>
<accession>A0A345P8T3</accession>
<name>A0A345P8T3_9GAMM</name>
<dbReference type="EMBL" id="CP031222">
    <property type="protein sequence ID" value="AXI03692.1"/>
    <property type="molecule type" value="Genomic_DNA"/>
</dbReference>
<protein>
    <recommendedName>
        <fullName evidence="4">DUF1453 domain-containing protein</fullName>
    </recommendedName>
</protein>
<feature type="transmembrane region" description="Helical" evidence="1">
    <location>
        <begin position="31"/>
        <end position="52"/>
    </location>
</feature>
<keyword evidence="1" id="KW-0472">Membrane</keyword>
<feature type="transmembrane region" description="Helical" evidence="1">
    <location>
        <begin position="135"/>
        <end position="157"/>
    </location>
</feature>
<gene>
    <name evidence="2" type="ORF">HYN46_13145</name>
</gene>
<keyword evidence="1" id="KW-0812">Transmembrane</keyword>
<dbReference type="RefSeq" id="WP_114899800.1">
    <property type="nucleotide sequence ID" value="NZ_CP031222.1"/>
</dbReference>